<dbReference type="PANTHER" id="PTHR31625">
    <property type="match status" value="1"/>
</dbReference>
<evidence type="ECO:0000256" key="2">
    <source>
        <dbReference type="ARBA" id="ARBA00023315"/>
    </source>
</evidence>
<keyword evidence="2" id="KW-0012">Acyltransferase</keyword>
<dbReference type="PaxDb" id="29760-VIT_12s0134g00600.t01"/>
<dbReference type="InParanoid" id="D7SQT1"/>
<reference evidence="4" key="1">
    <citation type="journal article" date="2007" name="Nature">
        <title>The grapevine genome sequence suggests ancestral hexaploidization in major angiosperm phyla.</title>
        <authorList>
            <consortium name="The French-Italian Public Consortium for Grapevine Genome Characterization."/>
            <person name="Jaillon O."/>
            <person name="Aury J.-M."/>
            <person name="Noel B."/>
            <person name="Policriti A."/>
            <person name="Clepet C."/>
            <person name="Casagrande A."/>
            <person name="Choisne N."/>
            <person name="Aubourg S."/>
            <person name="Vitulo N."/>
            <person name="Jubin C."/>
            <person name="Vezzi A."/>
            <person name="Legeai F."/>
            <person name="Hugueney P."/>
            <person name="Dasilva C."/>
            <person name="Horner D."/>
            <person name="Mica E."/>
            <person name="Jublot D."/>
            <person name="Poulain J."/>
            <person name="Bruyere C."/>
            <person name="Billault A."/>
            <person name="Segurens B."/>
            <person name="Gouyvenoux M."/>
            <person name="Ugarte E."/>
            <person name="Cattonaro F."/>
            <person name="Anthouard V."/>
            <person name="Vico V."/>
            <person name="Del Fabbro C."/>
            <person name="Alaux M."/>
            <person name="Di Gaspero G."/>
            <person name="Dumas V."/>
            <person name="Felice N."/>
            <person name="Paillard S."/>
            <person name="Juman I."/>
            <person name="Moroldo M."/>
            <person name="Scalabrin S."/>
            <person name="Canaguier A."/>
            <person name="Le Clainche I."/>
            <person name="Malacrida G."/>
            <person name="Durand E."/>
            <person name="Pesole G."/>
            <person name="Laucou V."/>
            <person name="Chatelet P."/>
            <person name="Merdinoglu D."/>
            <person name="Delledonne M."/>
            <person name="Pezzotti M."/>
            <person name="Lecharny A."/>
            <person name="Scarpelli C."/>
            <person name="Artiguenave F."/>
            <person name="Pe M.E."/>
            <person name="Valle G."/>
            <person name="Morgante M."/>
            <person name="Caboche M."/>
            <person name="Adam-Blondon A.-F."/>
            <person name="Weissenbach J."/>
            <person name="Quetier F."/>
            <person name="Wincker P."/>
        </authorList>
    </citation>
    <scope>NUCLEOTIDE SEQUENCE [LARGE SCALE GENOMIC DNA]</scope>
    <source>
        <strain evidence="4">cv. Pinot noir / PN40024</strain>
    </source>
</reference>
<organism evidence="3 4">
    <name type="scientific">Vitis vinifera</name>
    <name type="common">Grape</name>
    <dbReference type="NCBI Taxonomy" id="29760"/>
    <lineage>
        <taxon>Eukaryota</taxon>
        <taxon>Viridiplantae</taxon>
        <taxon>Streptophyta</taxon>
        <taxon>Embryophyta</taxon>
        <taxon>Tracheophyta</taxon>
        <taxon>Spermatophyta</taxon>
        <taxon>Magnoliopsida</taxon>
        <taxon>eudicotyledons</taxon>
        <taxon>Gunneridae</taxon>
        <taxon>Pentapetalae</taxon>
        <taxon>rosids</taxon>
        <taxon>Vitales</taxon>
        <taxon>Vitaceae</taxon>
        <taxon>Viteae</taxon>
        <taxon>Vitis</taxon>
    </lineage>
</organism>
<keyword evidence="1" id="KW-0808">Transferase</keyword>
<evidence type="ECO:0000313" key="4">
    <source>
        <dbReference type="Proteomes" id="UP000009183"/>
    </source>
</evidence>
<dbReference type="Proteomes" id="UP000009183">
    <property type="component" value="Chromosome 12"/>
</dbReference>
<dbReference type="EMBL" id="FN594966">
    <property type="protein sequence ID" value="CBI18012.3"/>
    <property type="molecule type" value="Genomic_DNA"/>
</dbReference>
<dbReference type="InterPro" id="IPR023213">
    <property type="entry name" value="CAT-like_dom_sf"/>
</dbReference>
<proteinExistence type="predicted"/>
<gene>
    <name evidence="3" type="ordered locus">VIT_12s0134g00600</name>
</gene>
<dbReference type="InterPro" id="IPR051504">
    <property type="entry name" value="Plant_metabolite_acyltrans"/>
</dbReference>
<dbReference type="OrthoDB" id="1862401at2759"/>
<dbReference type="GO" id="GO:0016747">
    <property type="term" value="F:acyltransferase activity, transferring groups other than amino-acyl groups"/>
    <property type="evidence" value="ECO:0007669"/>
    <property type="project" value="UniProtKB-ARBA"/>
</dbReference>
<keyword evidence="4" id="KW-1185">Reference proteome</keyword>
<evidence type="ECO:0000313" key="3">
    <source>
        <dbReference type="EMBL" id="CBI18012.3"/>
    </source>
</evidence>
<dbReference type="STRING" id="29760.D7SQT1"/>
<name>D7SQT1_VITVI</name>
<dbReference type="AlphaFoldDB" id="D7SQT1"/>
<dbReference type="eggNOG" id="ENOG502QPXT">
    <property type="taxonomic scope" value="Eukaryota"/>
</dbReference>
<dbReference type="Gene3D" id="3.30.559.10">
    <property type="entry name" value="Chloramphenicol acetyltransferase-like domain"/>
    <property type="match status" value="2"/>
</dbReference>
<protein>
    <submittedName>
        <fullName evidence="3">Uncharacterized protein</fullName>
    </submittedName>
</protein>
<accession>D7SQT1</accession>
<dbReference type="HOGENOM" id="CLU_141925_0_0_1"/>
<evidence type="ECO:0000256" key="1">
    <source>
        <dbReference type="ARBA" id="ARBA00022679"/>
    </source>
</evidence>
<sequence>MCLHMGLHVKARACSGEEVSENELEHFIFVADCRAHLDPTLPENYFANLIGEAIQEKLGSNKGVLEGLDKWVVNFSSINIKRAVGVAGSPGFAVYGIDFGLGQLQKRESISIDETRCISLHEGKDNKGDIEVGLSFPKIKMNAFASIFTDGLMVYD</sequence>